<dbReference type="Pfam" id="PF09424">
    <property type="entry name" value="YqeY"/>
    <property type="match status" value="1"/>
</dbReference>
<name>A0A379DDH3_9FIRM</name>
<keyword evidence="1" id="KW-0808">Transferase</keyword>
<gene>
    <name evidence="1" type="primary">yqeY</name>
    <name evidence="1" type="ORF">NCTC11088_01813</name>
</gene>
<sequence>MSLKDKLMEDLKSAMRDKDKLAKDTITLVRASIKQKEVDERIELNDSDILNIISKQVKERRSAIDEFKRGNRDDLVEKTNAEIEILLKYLPKQLDEEELTEIIKQVMSEHEINSPADMGKLMKNVMPKVSGRADGKLVSAVAGKLLKA</sequence>
<accession>A0A379DDH3</accession>
<protein>
    <submittedName>
        <fullName evidence="1">Glutamyl-tRNA(Gln) amidotransferase subunit E</fullName>
    </submittedName>
</protein>
<dbReference type="SUPFAM" id="SSF89095">
    <property type="entry name" value="GatB/YqeY motif"/>
    <property type="match status" value="1"/>
</dbReference>
<dbReference type="RefSeq" id="WP_004821843.1">
    <property type="nucleotide sequence ID" value="NZ_UGTH01000001.1"/>
</dbReference>
<dbReference type="InterPro" id="IPR003789">
    <property type="entry name" value="Asn/Gln_tRNA_amidoTrase-B-like"/>
</dbReference>
<dbReference type="PANTHER" id="PTHR28055:SF1">
    <property type="entry name" value="ALTERED INHERITANCE OF MITOCHONDRIA PROTEIN 41, MITOCHONDRIAL"/>
    <property type="match status" value="1"/>
</dbReference>
<evidence type="ECO:0000313" key="2">
    <source>
        <dbReference type="Proteomes" id="UP000254777"/>
    </source>
</evidence>
<dbReference type="AlphaFoldDB" id="A0A379DDH3"/>
<proteinExistence type="predicted"/>
<dbReference type="Gene3D" id="1.10.1510.10">
    <property type="entry name" value="Uncharacterised protein YqeY/AIM41 PF09424, N-terminal domain"/>
    <property type="match status" value="1"/>
</dbReference>
<dbReference type="Proteomes" id="UP000254777">
    <property type="component" value="Unassembled WGS sequence"/>
</dbReference>
<dbReference type="InterPro" id="IPR019004">
    <property type="entry name" value="YqeY/Aim41"/>
</dbReference>
<dbReference type="GO" id="GO:0016740">
    <property type="term" value="F:transferase activity"/>
    <property type="evidence" value="ECO:0007669"/>
    <property type="project" value="UniProtKB-KW"/>
</dbReference>
<evidence type="ECO:0000313" key="1">
    <source>
        <dbReference type="EMBL" id="SUB76004.1"/>
    </source>
</evidence>
<organism evidence="1 2">
    <name type="scientific">Peptoniphilus indolicus</name>
    <dbReference type="NCBI Taxonomy" id="33030"/>
    <lineage>
        <taxon>Bacteria</taxon>
        <taxon>Bacillati</taxon>
        <taxon>Bacillota</taxon>
        <taxon>Tissierellia</taxon>
        <taxon>Tissierellales</taxon>
        <taxon>Peptoniphilaceae</taxon>
        <taxon>Peptoniphilus</taxon>
    </lineage>
</organism>
<dbReference type="InterPro" id="IPR042184">
    <property type="entry name" value="YqeY/Aim41_N"/>
</dbReference>
<reference evidence="1 2" key="1">
    <citation type="submission" date="2018-06" db="EMBL/GenBank/DDBJ databases">
        <authorList>
            <consortium name="Pathogen Informatics"/>
            <person name="Doyle S."/>
        </authorList>
    </citation>
    <scope>NUCLEOTIDE SEQUENCE [LARGE SCALE GENOMIC DNA]</scope>
    <source>
        <strain evidence="1 2">NCTC11088</strain>
    </source>
</reference>
<dbReference type="InterPro" id="IPR023168">
    <property type="entry name" value="GatB_Yqey_C_2"/>
</dbReference>
<dbReference type="Gene3D" id="1.10.10.410">
    <property type="match status" value="1"/>
</dbReference>
<dbReference type="EMBL" id="UGTH01000001">
    <property type="protein sequence ID" value="SUB76004.1"/>
    <property type="molecule type" value="Genomic_DNA"/>
</dbReference>
<dbReference type="GO" id="GO:0016884">
    <property type="term" value="F:carbon-nitrogen ligase activity, with glutamine as amido-N-donor"/>
    <property type="evidence" value="ECO:0007669"/>
    <property type="project" value="InterPro"/>
</dbReference>
<dbReference type="PANTHER" id="PTHR28055">
    <property type="entry name" value="ALTERED INHERITANCE OF MITOCHONDRIA PROTEIN 41, MITOCHONDRIAL"/>
    <property type="match status" value="1"/>
</dbReference>